<reference evidence="2" key="1">
    <citation type="submission" date="2014-03" db="EMBL/GenBank/DDBJ databases">
        <title>The sialotranscriptome of Amblyomma triste, Amblyomma parvum and Amblyomma cajennense ticks, uncovered by 454-based RNA-seq.</title>
        <authorList>
            <person name="Garcia G.R."/>
            <person name="Gardinassi L.G."/>
            <person name="Ribeiro J.M."/>
            <person name="Anatriello E."/>
            <person name="Ferreira B.R."/>
            <person name="Moreira H.N."/>
            <person name="Mafra C."/>
            <person name="Olegario M.M."/>
            <person name="Szabo P.J."/>
            <person name="Miranda-Santos I.K."/>
            <person name="Maruyama S.R."/>
        </authorList>
    </citation>
    <scope>NUCLEOTIDE SEQUENCE</scope>
    <source>
        <strain evidence="2">Uberlandia</strain>
        <tissue evidence="2">Salivary glands</tissue>
    </source>
</reference>
<accession>A0A023FU50</accession>
<dbReference type="EMBL" id="GBBK01000302">
    <property type="protein sequence ID" value="JAC24180.1"/>
    <property type="molecule type" value="mRNA"/>
</dbReference>
<dbReference type="SUPFAM" id="SSF50814">
    <property type="entry name" value="Lipocalins"/>
    <property type="match status" value="1"/>
</dbReference>
<dbReference type="Gene3D" id="2.40.128.20">
    <property type="match status" value="1"/>
</dbReference>
<dbReference type="AlphaFoldDB" id="A0A023FU50"/>
<dbReference type="InterPro" id="IPR012674">
    <property type="entry name" value="Calycin"/>
</dbReference>
<feature type="chain" id="PRO_5001515577" evidence="1">
    <location>
        <begin position="22"/>
        <end position="202"/>
    </location>
</feature>
<name>A0A023FU50_AMBCJ</name>
<evidence type="ECO:0000313" key="2">
    <source>
        <dbReference type="EMBL" id="JAC24180.1"/>
    </source>
</evidence>
<evidence type="ECO:0000256" key="1">
    <source>
        <dbReference type="SAM" id="SignalP"/>
    </source>
</evidence>
<feature type="signal peptide" evidence="1">
    <location>
        <begin position="1"/>
        <end position="21"/>
    </location>
</feature>
<organism evidence="2">
    <name type="scientific">Amblyomma cajennense</name>
    <name type="common">Cayenne tick</name>
    <name type="synonym">Acarus cajennensis</name>
    <dbReference type="NCBI Taxonomy" id="34607"/>
    <lineage>
        <taxon>Eukaryota</taxon>
        <taxon>Metazoa</taxon>
        <taxon>Ecdysozoa</taxon>
        <taxon>Arthropoda</taxon>
        <taxon>Chelicerata</taxon>
        <taxon>Arachnida</taxon>
        <taxon>Acari</taxon>
        <taxon>Parasitiformes</taxon>
        <taxon>Ixodida</taxon>
        <taxon>Ixodoidea</taxon>
        <taxon>Ixodidae</taxon>
        <taxon>Amblyomminae</taxon>
        <taxon>Amblyomma</taxon>
    </lineage>
</organism>
<protein>
    <submittedName>
        <fullName evidence="2">Putative lipocalin-5 1</fullName>
    </submittedName>
</protein>
<proteinExistence type="evidence at transcript level"/>
<keyword evidence="1" id="KW-0732">Signal</keyword>
<sequence>MNTLRAVSVAVATLCVTIADAETRRGPHKLQRDVADISEIVAFFGDSVAVMDIDNDDVLDCLTTIKTQYDPEGWSATYLWSVQGSTGERFQFPLHLWPKDKPDYFNFNSSTRPGEVLVGHSDYFDHESCVIAEMPAVGDQCTLWVTRERKDSIPDHCLQNFEDICGTGVDLHTKTICKDVDKSAFSKTPETSARAILMTTAW</sequence>